<name>A0A433QDS6_9FUNG</name>
<proteinExistence type="predicted"/>
<organism evidence="2 3">
    <name type="scientific">Jimgerdemannia flammicorona</name>
    <dbReference type="NCBI Taxonomy" id="994334"/>
    <lineage>
        <taxon>Eukaryota</taxon>
        <taxon>Fungi</taxon>
        <taxon>Fungi incertae sedis</taxon>
        <taxon>Mucoromycota</taxon>
        <taxon>Mucoromycotina</taxon>
        <taxon>Endogonomycetes</taxon>
        <taxon>Endogonales</taxon>
        <taxon>Endogonaceae</taxon>
        <taxon>Jimgerdemannia</taxon>
    </lineage>
</organism>
<dbReference type="EMBL" id="RBNJ01007414">
    <property type="protein sequence ID" value="RUS27965.1"/>
    <property type="molecule type" value="Genomic_DNA"/>
</dbReference>
<evidence type="ECO:0000313" key="3">
    <source>
        <dbReference type="Proteomes" id="UP000274822"/>
    </source>
</evidence>
<evidence type="ECO:0000313" key="2">
    <source>
        <dbReference type="EMBL" id="RUS27965.1"/>
    </source>
</evidence>
<accession>A0A433QDS6</accession>
<comment type="caution">
    <text evidence="2">The sequence shown here is derived from an EMBL/GenBank/DDBJ whole genome shotgun (WGS) entry which is preliminary data.</text>
</comment>
<dbReference type="AlphaFoldDB" id="A0A433QDS6"/>
<dbReference type="Proteomes" id="UP000274822">
    <property type="component" value="Unassembled WGS sequence"/>
</dbReference>
<feature type="region of interest" description="Disordered" evidence="1">
    <location>
        <begin position="1"/>
        <end position="21"/>
    </location>
</feature>
<sequence length="92" mass="10845">MHDRSQRSWVGVLRDDSREGTKEEVEWVCIKILHAIRISHRINCDRRDIVRDTRALLDQPLLQVKSRGAPCRSIANLFAIRKNKKKRRGSKR</sequence>
<evidence type="ECO:0000256" key="1">
    <source>
        <dbReference type="SAM" id="MobiDB-lite"/>
    </source>
</evidence>
<keyword evidence="3" id="KW-1185">Reference proteome</keyword>
<protein>
    <submittedName>
        <fullName evidence="2">Uncharacterized protein</fullName>
    </submittedName>
</protein>
<reference evidence="2 3" key="1">
    <citation type="journal article" date="2018" name="New Phytol.">
        <title>Phylogenomics of Endogonaceae and evolution of mycorrhizas within Mucoromycota.</title>
        <authorList>
            <person name="Chang Y."/>
            <person name="Desiro A."/>
            <person name="Na H."/>
            <person name="Sandor L."/>
            <person name="Lipzen A."/>
            <person name="Clum A."/>
            <person name="Barry K."/>
            <person name="Grigoriev I.V."/>
            <person name="Martin F.M."/>
            <person name="Stajich J.E."/>
            <person name="Smith M.E."/>
            <person name="Bonito G."/>
            <person name="Spatafora J.W."/>
        </authorList>
    </citation>
    <scope>NUCLEOTIDE SEQUENCE [LARGE SCALE GENOMIC DNA]</scope>
    <source>
        <strain evidence="2 3">AD002</strain>
    </source>
</reference>
<gene>
    <name evidence="2" type="ORF">BC938DRAFT_482514</name>
</gene>